<feature type="domain" description="Complex 1 LYR protein" evidence="9">
    <location>
        <begin position="6"/>
        <end position="60"/>
    </location>
</feature>
<keyword evidence="4" id="KW-0143">Chaperone</keyword>
<dbReference type="STRING" id="307972.A0A2G8LIX3"/>
<accession>A0A2G8LIX3</accession>
<gene>
    <name evidence="10" type="ORF">BSL78_02835</name>
</gene>
<proteinExistence type="inferred from homology"/>
<comment type="subcellular location">
    <subcellularLocation>
        <location evidence="1">Mitochondrion matrix</location>
    </subcellularLocation>
</comment>
<evidence type="ECO:0000313" key="11">
    <source>
        <dbReference type="Proteomes" id="UP000230750"/>
    </source>
</evidence>
<comment type="subunit">
    <text evidence="6">Interacts with UQCRFS1.</text>
</comment>
<evidence type="ECO:0000259" key="9">
    <source>
        <dbReference type="Pfam" id="PF05347"/>
    </source>
</evidence>
<organism evidence="10 11">
    <name type="scientific">Stichopus japonicus</name>
    <name type="common">Sea cucumber</name>
    <dbReference type="NCBI Taxonomy" id="307972"/>
    <lineage>
        <taxon>Eukaryota</taxon>
        <taxon>Metazoa</taxon>
        <taxon>Echinodermata</taxon>
        <taxon>Eleutherozoa</taxon>
        <taxon>Echinozoa</taxon>
        <taxon>Holothuroidea</taxon>
        <taxon>Aspidochirotacea</taxon>
        <taxon>Aspidochirotida</taxon>
        <taxon>Stichopodidae</taxon>
        <taxon>Apostichopus</taxon>
    </lineage>
</organism>
<evidence type="ECO:0000256" key="6">
    <source>
        <dbReference type="ARBA" id="ARBA00025809"/>
    </source>
</evidence>
<evidence type="ECO:0000256" key="1">
    <source>
        <dbReference type="ARBA" id="ARBA00004305"/>
    </source>
</evidence>
<evidence type="ECO:0000256" key="8">
    <source>
        <dbReference type="ARBA" id="ARBA00031830"/>
    </source>
</evidence>
<evidence type="ECO:0000256" key="3">
    <source>
        <dbReference type="ARBA" id="ARBA00023128"/>
    </source>
</evidence>
<name>A0A2G8LIX3_STIJA</name>
<dbReference type="Proteomes" id="UP000230750">
    <property type="component" value="Unassembled WGS sequence"/>
</dbReference>
<keyword evidence="11" id="KW-1185">Reference proteome</keyword>
<evidence type="ECO:0000313" key="10">
    <source>
        <dbReference type="EMBL" id="PIK60208.1"/>
    </source>
</evidence>
<evidence type="ECO:0000256" key="7">
    <source>
        <dbReference type="ARBA" id="ARBA00026165"/>
    </source>
</evidence>
<dbReference type="GO" id="GO:0044183">
    <property type="term" value="F:protein folding chaperone"/>
    <property type="evidence" value="ECO:0007669"/>
    <property type="project" value="TreeGrafter"/>
</dbReference>
<dbReference type="PANTHER" id="PTHR46749">
    <property type="entry name" value="COMPLEX III ASSEMBLY FACTOR LYRM7"/>
    <property type="match status" value="1"/>
</dbReference>
<dbReference type="InterPro" id="IPR050435">
    <property type="entry name" value="MZM1/LYRM7"/>
</dbReference>
<dbReference type="Pfam" id="PF05347">
    <property type="entry name" value="Complex1_LYR"/>
    <property type="match status" value="1"/>
</dbReference>
<dbReference type="GO" id="GO:0005759">
    <property type="term" value="C:mitochondrial matrix"/>
    <property type="evidence" value="ECO:0007669"/>
    <property type="project" value="UniProtKB-SubCell"/>
</dbReference>
<comment type="function">
    <text evidence="5">Assembly factor required for Rieske Fe-S protein UQCRFS1 incorporation into the cytochrome b-c1 (CIII) complex. Functions as a chaperone, binding to this subunit within the mitochondrial matrix and stabilizing it prior to its translocation and insertion into the late CIII dimeric intermediate within the mitochondrial inner membrane.</text>
</comment>
<dbReference type="InterPro" id="IPR008011">
    <property type="entry name" value="Complex1_LYR_dom"/>
</dbReference>
<dbReference type="GO" id="GO:0034551">
    <property type="term" value="P:mitochondrial respiratory chain complex III assembly"/>
    <property type="evidence" value="ECO:0007669"/>
    <property type="project" value="InterPro"/>
</dbReference>
<dbReference type="EMBL" id="MRZV01000063">
    <property type="protein sequence ID" value="PIK60208.1"/>
    <property type="molecule type" value="Genomic_DNA"/>
</dbReference>
<evidence type="ECO:0000256" key="5">
    <source>
        <dbReference type="ARBA" id="ARBA00025430"/>
    </source>
</evidence>
<protein>
    <recommendedName>
        <fullName evidence="7">Complex III assembly factor LYRM7</fullName>
    </recommendedName>
    <alternativeName>
        <fullName evidence="8">LYR motif-containing protein 7</fullName>
    </alternativeName>
</protein>
<evidence type="ECO:0000256" key="4">
    <source>
        <dbReference type="ARBA" id="ARBA00023186"/>
    </source>
</evidence>
<dbReference type="CDD" id="cd20267">
    <property type="entry name" value="Complex1_LYR_LYRM7"/>
    <property type="match status" value="1"/>
</dbReference>
<dbReference type="InterPro" id="IPR045298">
    <property type="entry name" value="Complex1_LYR_LYRM7"/>
</dbReference>
<comment type="caution">
    <text evidence="10">The sequence shown here is derived from an EMBL/GenBank/DDBJ whole genome shotgun (WGS) entry which is preliminary data.</text>
</comment>
<comment type="similarity">
    <text evidence="2">Belongs to the complex I LYR family.</text>
</comment>
<keyword evidence="3" id="KW-0496">Mitochondrion</keyword>
<dbReference type="AlphaFoldDB" id="A0A2G8LIX3"/>
<reference evidence="10 11" key="1">
    <citation type="journal article" date="2017" name="PLoS Biol.">
        <title>The sea cucumber genome provides insights into morphological evolution and visceral regeneration.</title>
        <authorList>
            <person name="Zhang X."/>
            <person name="Sun L."/>
            <person name="Yuan J."/>
            <person name="Sun Y."/>
            <person name="Gao Y."/>
            <person name="Zhang L."/>
            <person name="Li S."/>
            <person name="Dai H."/>
            <person name="Hamel J.F."/>
            <person name="Liu C."/>
            <person name="Yu Y."/>
            <person name="Liu S."/>
            <person name="Lin W."/>
            <person name="Guo K."/>
            <person name="Jin S."/>
            <person name="Xu P."/>
            <person name="Storey K.B."/>
            <person name="Huan P."/>
            <person name="Zhang T."/>
            <person name="Zhou Y."/>
            <person name="Zhang J."/>
            <person name="Lin C."/>
            <person name="Li X."/>
            <person name="Xing L."/>
            <person name="Huo D."/>
            <person name="Sun M."/>
            <person name="Wang L."/>
            <person name="Mercier A."/>
            <person name="Li F."/>
            <person name="Yang H."/>
            <person name="Xiang J."/>
        </authorList>
    </citation>
    <scope>NUCLEOTIDE SEQUENCE [LARGE SCALE GENOMIC DNA]</scope>
    <source>
        <strain evidence="10">Shaxun</strain>
        <tissue evidence="10">Muscle</tissue>
    </source>
</reference>
<sequence length="101" mass="12002">MMRSKVIKCFRTLHRTRLEVFRGDDRALTEARKRINDEFTKNKYEEDPEKIKDMLKVAEDVNKLLRMTVVQGVMKENNRIELKVTKDTVLLDSPPLPKDKR</sequence>
<evidence type="ECO:0000256" key="2">
    <source>
        <dbReference type="ARBA" id="ARBA00009508"/>
    </source>
</evidence>
<dbReference type="PANTHER" id="PTHR46749:SF1">
    <property type="entry name" value="COMPLEX III ASSEMBLY FACTOR LYRM7"/>
    <property type="match status" value="1"/>
</dbReference>
<dbReference type="OrthoDB" id="529194at2759"/>